<protein>
    <submittedName>
        <fullName evidence="3">Reverse transcriptase domain-containing protein</fullName>
    </submittedName>
</protein>
<dbReference type="AlphaFoldDB" id="A0A0R3TNV9"/>
<dbReference type="EMBL" id="UZAE01012492">
    <property type="protein sequence ID" value="VDO05393.1"/>
    <property type="molecule type" value="Genomic_DNA"/>
</dbReference>
<reference evidence="3" key="1">
    <citation type="submission" date="2016-04" db="UniProtKB">
        <authorList>
            <consortium name="WormBaseParasite"/>
        </authorList>
    </citation>
    <scope>IDENTIFICATION</scope>
</reference>
<dbReference type="STRING" id="102285.A0A0R3TNV9"/>
<keyword evidence="2" id="KW-1185">Reference proteome</keyword>
<organism evidence="3">
    <name type="scientific">Rodentolepis nana</name>
    <name type="common">Dwarf tapeworm</name>
    <name type="synonym">Hymenolepis nana</name>
    <dbReference type="NCBI Taxonomy" id="102285"/>
    <lineage>
        <taxon>Eukaryota</taxon>
        <taxon>Metazoa</taxon>
        <taxon>Spiralia</taxon>
        <taxon>Lophotrochozoa</taxon>
        <taxon>Platyhelminthes</taxon>
        <taxon>Cestoda</taxon>
        <taxon>Eucestoda</taxon>
        <taxon>Cyclophyllidea</taxon>
        <taxon>Hymenolepididae</taxon>
        <taxon>Rodentolepis</taxon>
    </lineage>
</organism>
<evidence type="ECO:0000313" key="2">
    <source>
        <dbReference type="Proteomes" id="UP000278807"/>
    </source>
</evidence>
<gene>
    <name evidence="1" type="ORF">HNAJ_LOCUS9098</name>
</gene>
<name>A0A0R3TNV9_RODNA</name>
<sequence>MTIRLHICSKWNQSNSWHAPGFNRKIIDDPVFGYKPVIENGLHTSPLKFNQHTDKLCNDITKIMIRCAKLFPEARLNTIECFGVPEAKLNTIECFGLNNRGKTKHYRVFWSKDLEDLKRKRDAHRNTAEQIGRTKDIQAWRRQSAVLRQAILLAERTTFDNLEMKNRIGAVSHGHQVLFYADDLVLWYSAPKKNSQEWTESALSCALKLLANWCDKNGMVINNAKTAFQTYTLARHSINPLLRIANTTQEQFAHEPLRQSMLTTLQILVFIDESYRENKAKISGGAYSELISFYASAELNRSAFEGKLKTIKRALLNK</sequence>
<proteinExistence type="predicted"/>
<evidence type="ECO:0000313" key="1">
    <source>
        <dbReference type="EMBL" id="VDO05393.1"/>
    </source>
</evidence>
<reference evidence="1 2" key="2">
    <citation type="submission" date="2018-11" db="EMBL/GenBank/DDBJ databases">
        <authorList>
            <consortium name="Pathogen Informatics"/>
        </authorList>
    </citation>
    <scope>NUCLEOTIDE SEQUENCE [LARGE SCALE GENOMIC DNA]</scope>
</reference>
<dbReference type="Proteomes" id="UP000278807">
    <property type="component" value="Unassembled WGS sequence"/>
</dbReference>
<dbReference type="WBParaSite" id="HNAJ_0000910201-mRNA-1">
    <property type="protein sequence ID" value="HNAJ_0000910201-mRNA-1"/>
    <property type="gene ID" value="HNAJ_0000910201"/>
</dbReference>
<evidence type="ECO:0000313" key="3">
    <source>
        <dbReference type="WBParaSite" id="HNAJ_0000910201-mRNA-1"/>
    </source>
</evidence>
<accession>A0A0R3TNV9</accession>